<dbReference type="EMBL" id="JAPFFF010000014">
    <property type="protein sequence ID" value="KAK8870163.1"/>
    <property type="molecule type" value="Genomic_DNA"/>
</dbReference>
<gene>
    <name evidence="5" type="ORF">M9Y10_008040</name>
</gene>
<dbReference type="PROSITE" id="PS50014">
    <property type="entry name" value="BROMODOMAIN_2"/>
    <property type="match status" value="1"/>
</dbReference>
<evidence type="ECO:0000313" key="6">
    <source>
        <dbReference type="Proteomes" id="UP001470230"/>
    </source>
</evidence>
<evidence type="ECO:0000256" key="2">
    <source>
        <dbReference type="PROSITE-ProRule" id="PRU00035"/>
    </source>
</evidence>
<reference evidence="5 6" key="1">
    <citation type="submission" date="2024-04" db="EMBL/GenBank/DDBJ databases">
        <title>Tritrichomonas musculus Genome.</title>
        <authorList>
            <person name="Alves-Ferreira E."/>
            <person name="Grigg M."/>
            <person name="Lorenzi H."/>
            <person name="Galac M."/>
        </authorList>
    </citation>
    <scope>NUCLEOTIDE SEQUENCE [LARGE SCALE GENOMIC DNA]</scope>
    <source>
        <strain evidence="5 6">EAF2021</strain>
    </source>
</reference>
<dbReference type="PANTHER" id="PTHR22880:SF225">
    <property type="entry name" value="BROMODOMAIN-CONTAINING PROTEIN BET-1-RELATED"/>
    <property type="match status" value="1"/>
</dbReference>
<dbReference type="Pfam" id="PF00439">
    <property type="entry name" value="Bromodomain"/>
    <property type="match status" value="1"/>
</dbReference>
<dbReference type="CDD" id="cd04369">
    <property type="entry name" value="Bromodomain"/>
    <property type="match status" value="1"/>
</dbReference>
<evidence type="ECO:0000259" key="4">
    <source>
        <dbReference type="PROSITE" id="PS50014"/>
    </source>
</evidence>
<comment type="caution">
    <text evidence="5">The sequence shown here is derived from an EMBL/GenBank/DDBJ whole genome shotgun (WGS) entry which is preliminary data.</text>
</comment>
<evidence type="ECO:0000313" key="5">
    <source>
        <dbReference type="EMBL" id="KAK8870163.1"/>
    </source>
</evidence>
<dbReference type="SUPFAM" id="SSF47370">
    <property type="entry name" value="Bromodomain"/>
    <property type="match status" value="1"/>
</dbReference>
<feature type="domain" description="Bromo" evidence="4">
    <location>
        <begin position="20"/>
        <end position="92"/>
    </location>
</feature>
<evidence type="ECO:0000256" key="1">
    <source>
        <dbReference type="ARBA" id="ARBA00023117"/>
    </source>
</evidence>
<dbReference type="PRINTS" id="PR00503">
    <property type="entry name" value="BROMODOMAIN"/>
</dbReference>
<accession>A0ABR2IX76</accession>
<dbReference type="InterPro" id="IPR050935">
    <property type="entry name" value="Bromo_chromatin_reader"/>
</dbReference>
<keyword evidence="1 2" id="KW-0103">Bromodomain</keyword>
<sequence length="160" mass="18565">MSKLTKFQQTKCLEITEKLIAWPICSPFIEMVDPERDGAPDYFDFIKEPMALAEVKKKLNANEYDTIQAWKRDINLIWSNAKSYNGEDTLFTHMAMEAALWFQEKMKRFPSTQEEDWTGKIQRTTKKLLEVLSHPPAELDPSGKLSTTAESDEDRQTVEE</sequence>
<proteinExistence type="predicted"/>
<dbReference type="InterPro" id="IPR001487">
    <property type="entry name" value="Bromodomain"/>
</dbReference>
<name>A0ABR2IX76_9EUKA</name>
<feature type="region of interest" description="Disordered" evidence="3">
    <location>
        <begin position="133"/>
        <end position="160"/>
    </location>
</feature>
<dbReference type="SMART" id="SM00297">
    <property type="entry name" value="BROMO"/>
    <property type="match status" value="1"/>
</dbReference>
<organism evidence="5 6">
    <name type="scientific">Tritrichomonas musculus</name>
    <dbReference type="NCBI Taxonomy" id="1915356"/>
    <lineage>
        <taxon>Eukaryota</taxon>
        <taxon>Metamonada</taxon>
        <taxon>Parabasalia</taxon>
        <taxon>Tritrichomonadida</taxon>
        <taxon>Tritrichomonadidae</taxon>
        <taxon>Tritrichomonas</taxon>
    </lineage>
</organism>
<protein>
    <recommendedName>
        <fullName evidence="4">Bromo domain-containing protein</fullName>
    </recommendedName>
</protein>
<dbReference type="Gene3D" id="1.20.920.10">
    <property type="entry name" value="Bromodomain-like"/>
    <property type="match status" value="1"/>
</dbReference>
<dbReference type="Proteomes" id="UP001470230">
    <property type="component" value="Unassembled WGS sequence"/>
</dbReference>
<evidence type="ECO:0000256" key="3">
    <source>
        <dbReference type="SAM" id="MobiDB-lite"/>
    </source>
</evidence>
<dbReference type="PANTHER" id="PTHR22880">
    <property type="entry name" value="FALZ-RELATED BROMODOMAIN-CONTAINING PROTEINS"/>
    <property type="match status" value="1"/>
</dbReference>
<dbReference type="InterPro" id="IPR036427">
    <property type="entry name" value="Bromodomain-like_sf"/>
</dbReference>
<keyword evidence="6" id="KW-1185">Reference proteome</keyword>